<proteinExistence type="predicted"/>
<feature type="coiled-coil region" evidence="1">
    <location>
        <begin position="167"/>
        <end position="194"/>
    </location>
</feature>
<reference evidence="3 4" key="1">
    <citation type="journal article" date="2023" name="Plants (Basel)">
        <title>Bridging the Gap: Combining Genomics and Transcriptomics Approaches to Understand Stylosanthes scabra, an Orphan Legume from the Brazilian Caatinga.</title>
        <authorList>
            <person name="Ferreira-Neto J.R.C."/>
            <person name="da Silva M.D."/>
            <person name="Binneck E."/>
            <person name="de Melo N.F."/>
            <person name="da Silva R.H."/>
            <person name="de Melo A.L.T.M."/>
            <person name="Pandolfi V."/>
            <person name="Bustamante F.O."/>
            <person name="Brasileiro-Vidal A.C."/>
            <person name="Benko-Iseppon A.M."/>
        </authorList>
    </citation>
    <scope>NUCLEOTIDE SEQUENCE [LARGE SCALE GENOMIC DNA]</scope>
    <source>
        <tissue evidence="3">Leaves</tissue>
    </source>
</reference>
<protein>
    <submittedName>
        <fullName evidence="3">Uncharacterized protein</fullName>
    </submittedName>
</protein>
<comment type="caution">
    <text evidence="3">The sequence shown here is derived from an EMBL/GenBank/DDBJ whole genome shotgun (WGS) entry which is preliminary data.</text>
</comment>
<feature type="compositionally biased region" description="Pro residues" evidence="2">
    <location>
        <begin position="238"/>
        <end position="253"/>
    </location>
</feature>
<keyword evidence="4" id="KW-1185">Reference proteome</keyword>
<organism evidence="3 4">
    <name type="scientific">Stylosanthes scabra</name>
    <dbReference type="NCBI Taxonomy" id="79078"/>
    <lineage>
        <taxon>Eukaryota</taxon>
        <taxon>Viridiplantae</taxon>
        <taxon>Streptophyta</taxon>
        <taxon>Embryophyta</taxon>
        <taxon>Tracheophyta</taxon>
        <taxon>Spermatophyta</taxon>
        <taxon>Magnoliopsida</taxon>
        <taxon>eudicotyledons</taxon>
        <taxon>Gunneridae</taxon>
        <taxon>Pentapetalae</taxon>
        <taxon>rosids</taxon>
        <taxon>fabids</taxon>
        <taxon>Fabales</taxon>
        <taxon>Fabaceae</taxon>
        <taxon>Papilionoideae</taxon>
        <taxon>50 kb inversion clade</taxon>
        <taxon>dalbergioids sensu lato</taxon>
        <taxon>Dalbergieae</taxon>
        <taxon>Pterocarpus clade</taxon>
        <taxon>Stylosanthes</taxon>
    </lineage>
</organism>
<name>A0ABU6U417_9FABA</name>
<accession>A0ABU6U417</accession>
<feature type="region of interest" description="Disordered" evidence="2">
    <location>
        <begin position="230"/>
        <end position="278"/>
    </location>
</feature>
<evidence type="ECO:0000256" key="1">
    <source>
        <dbReference type="SAM" id="Coils"/>
    </source>
</evidence>
<dbReference type="Proteomes" id="UP001341840">
    <property type="component" value="Unassembled WGS sequence"/>
</dbReference>
<sequence>MEHYNWYPPYSAKHLMRQSSFGGRSDGRYEEYWRSPEYQVMRRANKANRASRTGGSLHMGIRPPIRPLQRIWRQRLGAFPRRVGYFCDPTPRKRIGAEMKRLENEHATHIAAGEPSGPPIDEDEVCERIAGGRRRGRIYGKGKVPKRPVPQLVDPEDTSTCSGLDVREHITLMNQEIQQQAEEYKREMEAWKKRYETNVTCLQTTLDTQSAKFDQWKCHISQMYTFMQQMQSTSTSTMPPPPIAARPPRPPPATTTGAQTRSDSHLDDGSSSGDGEYD</sequence>
<dbReference type="EMBL" id="JASCZI010120852">
    <property type="protein sequence ID" value="MED6155910.1"/>
    <property type="molecule type" value="Genomic_DNA"/>
</dbReference>
<feature type="region of interest" description="Disordered" evidence="2">
    <location>
        <begin position="138"/>
        <end position="161"/>
    </location>
</feature>
<keyword evidence="1" id="KW-0175">Coiled coil</keyword>
<evidence type="ECO:0000256" key="2">
    <source>
        <dbReference type="SAM" id="MobiDB-lite"/>
    </source>
</evidence>
<gene>
    <name evidence="3" type="ORF">PIB30_009973</name>
</gene>
<feature type="compositionally biased region" description="Low complexity" evidence="2">
    <location>
        <begin position="269"/>
        <end position="278"/>
    </location>
</feature>
<evidence type="ECO:0000313" key="3">
    <source>
        <dbReference type="EMBL" id="MED6155910.1"/>
    </source>
</evidence>
<evidence type="ECO:0000313" key="4">
    <source>
        <dbReference type="Proteomes" id="UP001341840"/>
    </source>
</evidence>